<accession>A0A9I9E7N4</accession>
<protein>
    <recommendedName>
        <fullName evidence="2">Retrotransposon protein</fullName>
    </recommendedName>
</protein>
<sequence length="149" mass="16769">MTCIYTMNNSRISTDENRQHRGDGCYVSPSASARYEEPRDTMGVYTNVFAYGRICLTTNPTIGSNVPSESEGVEPKDGVDMEFPTMYSYGMNMSLENIIGAQLDVIDEAMDRVNDQLRAIAEWSKVTRHEEDVVRQEVIRQLQATLSSV</sequence>
<reference evidence="1" key="1">
    <citation type="submission" date="2023-03" db="UniProtKB">
        <authorList>
            <consortium name="EnsemblPlants"/>
        </authorList>
    </citation>
    <scope>IDENTIFICATION</scope>
</reference>
<evidence type="ECO:0000313" key="1">
    <source>
        <dbReference type="EnsemblPlants" id="MELO3C029917.2.1"/>
    </source>
</evidence>
<organism evidence="1">
    <name type="scientific">Cucumis melo</name>
    <name type="common">Muskmelon</name>
    <dbReference type="NCBI Taxonomy" id="3656"/>
    <lineage>
        <taxon>Eukaryota</taxon>
        <taxon>Viridiplantae</taxon>
        <taxon>Streptophyta</taxon>
        <taxon>Embryophyta</taxon>
        <taxon>Tracheophyta</taxon>
        <taxon>Spermatophyta</taxon>
        <taxon>Magnoliopsida</taxon>
        <taxon>eudicotyledons</taxon>
        <taxon>Gunneridae</taxon>
        <taxon>Pentapetalae</taxon>
        <taxon>rosids</taxon>
        <taxon>fabids</taxon>
        <taxon>Cucurbitales</taxon>
        <taxon>Cucurbitaceae</taxon>
        <taxon>Benincaseae</taxon>
        <taxon>Cucumis</taxon>
    </lineage>
</organism>
<evidence type="ECO:0008006" key="2">
    <source>
        <dbReference type="Google" id="ProtNLM"/>
    </source>
</evidence>
<dbReference type="AlphaFoldDB" id="A0A9I9E7N4"/>
<dbReference type="EnsemblPlants" id="MELO3C029917.2.1">
    <property type="protein sequence ID" value="MELO3C029917.2.1"/>
    <property type="gene ID" value="MELO3C029917.2"/>
</dbReference>
<dbReference type="Gramene" id="MELO3C029917.2.1">
    <property type="protein sequence ID" value="MELO3C029917.2.1"/>
    <property type="gene ID" value="MELO3C029917.2"/>
</dbReference>
<name>A0A9I9E7N4_CUCME</name>
<proteinExistence type="predicted"/>